<dbReference type="AlphaFoldDB" id="A0A317XW24"/>
<dbReference type="OrthoDB" id="3344725at2759"/>
<name>A0A317XW24_9BASI</name>
<evidence type="ECO:0000313" key="1">
    <source>
        <dbReference type="EMBL" id="PWZ02108.1"/>
    </source>
</evidence>
<organism evidence="1 2">
    <name type="scientific">Testicularia cyperi</name>
    <dbReference type="NCBI Taxonomy" id="1882483"/>
    <lineage>
        <taxon>Eukaryota</taxon>
        <taxon>Fungi</taxon>
        <taxon>Dikarya</taxon>
        <taxon>Basidiomycota</taxon>
        <taxon>Ustilaginomycotina</taxon>
        <taxon>Ustilaginomycetes</taxon>
        <taxon>Ustilaginales</taxon>
        <taxon>Anthracoideaceae</taxon>
        <taxon>Testicularia</taxon>
    </lineage>
</organism>
<dbReference type="EMBL" id="KZ819189">
    <property type="protein sequence ID" value="PWZ02108.1"/>
    <property type="molecule type" value="Genomic_DNA"/>
</dbReference>
<gene>
    <name evidence="1" type="ORF">BCV70DRAFT_57163</name>
</gene>
<proteinExistence type="predicted"/>
<reference evidence="1 2" key="1">
    <citation type="journal article" date="2018" name="Mol. Biol. Evol.">
        <title>Broad Genomic Sampling Reveals a Smut Pathogenic Ancestry of the Fungal Clade Ustilaginomycotina.</title>
        <authorList>
            <person name="Kijpornyongpan T."/>
            <person name="Mondo S.J."/>
            <person name="Barry K."/>
            <person name="Sandor L."/>
            <person name="Lee J."/>
            <person name="Lipzen A."/>
            <person name="Pangilinan J."/>
            <person name="LaButti K."/>
            <person name="Hainaut M."/>
            <person name="Henrissat B."/>
            <person name="Grigoriev I.V."/>
            <person name="Spatafora J.W."/>
            <person name="Aime M.C."/>
        </authorList>
    </citation>
    <scope>NUCLEOTIDE SEQUENCE [LARGE SCALE GENOMIC DNA]</scope>
    <source>
        <strain evidence="1 2">MCA 3645</strain>
    </source>
</reference>
<accession>A0A317XW24</accession>
<sequence>MAANTDFQLQRSGVHPVLGLINKCDGLAKTFDNTFARSVALLEGLTNGTSTTSLDETMQVLRETLDRCEQIVGEMLNCIYADIPLLLDQMDANQPGLPGNFNPKSALDSISQLFYSYQELLLEKRELLADFTCEEITPQDFVQRWTSIEDGGLHNERKKDIDDLADLLSAF</sequence>
<dbReference type="Proteomes" id="UP000246740">
    <property type="component" value="Unassembled WGS sequence"/>
</dbReference>
<protein>
    <submittedName>
        <fullName evidence="1">Uncharacterized protein</fullName>
    </submittedName>
</protein>
<evidence type="ECO:0000313" key="2">
    <source>
        <dbReference type="Proteomes" id="UP000246740"/>
    </source>
</evidence>
<keyword evidence="2" id="KW-1185">Reference proteome</keyword>
<dbReference type="InParanoid" id="A0A317XW24"/>